<accession>A0A238VEP5</accession>
<evidence type="ECO:0000313" key="9">
    <source>
        <dbReference type="Proteomes" id="UP000198348"/>
    </source>
</evidence>
<dbReference type="InterPro" id="IPR050763">
    <property type="entry name" value="ABC_transporter_ATP-binding"/>
</dbReference>
<dbReference type="Proteomes" id="UP000198348">
    <property type="component" value="Unassembled WGS sequence"/>
</dbReference>
<dbReference type="CDD" id="cd03230">
    <property type="entry name" value="ABC_DR_subfamily_A"/>
    <property type="match status" value="1"/>
</dbReference>
<dbReference type="EMBL" id="FZNW01000002">
    <property type="protein sequence ID" value="SNR32638.1"/>
    <property type="molecule type" value="Genomic_DNA"/>
</dbReference>
<keyword evidence="9" id="KW-1185">Reference proteome</keyword>
<keyword evidence="3" id="KW-0813">Transport</keyword>
<dbReference type="AlphaFoldDB" id="A0A238VEP5"/>
<dbReference type="SMART" id="SM00382">
    <property type="entry name" value="AAA"/>
    <property type="match status" value="1"/>
</dbReference>
<dbReference type="GO" id="GO:0046677">
    <property type="term" value="P:response to antibiotic"/>
    <property type="evidence" value="ECO:0007669"/>
    <property type="project" value="UniProtKB-KW"/>
</dbReference>
<sequence length="319" mass="33858">MNAATAGTPAITVDALRRSYGGRRGFEAVRGIDFRVDHGEVLAVLGTNGAGKTSAMEVVEGVAAPTSGRVRVLGYDPWADRAAARPRMGIMLQSGGFPSDLTVVETARMWAGTLSEPRPVAEGLEMVNLQQRAGTPVKQLSGGERRRLDLALSLLGNPEVLLLDEPTTGLDPESRRNTWRLISRLRAAGTAIVLTMHYLHEAEELADRIAILHCGAIVRSGSVAEIVAEHPSRITFATPPVAIPELAGSTVHTSATTTTVHTADLQGTLTELLSWAAERGIRLESLRASTASLESAFLAVAGEEHAASAHDTTHERSLS</sequence>
<dbReference type="GO" id="GO:0016887">
    <property type="term" value="F:ATP hydrolysis activity"/>
    <property type="evidence" value="ECO:0007669"/>
    <property type="project" value="InterPro"/>
</dbReference>
<keyword evidence="4" id="KW-0547">Nucleotide-binding</keyword>
<dbReference type="InterPro" id="IPR017871">
    <property type="entry name" value="ABC_transporter-like_CS"/>
</dbReference>
<protein>
    <submittedName>
        <fullName evidence="8">ABC-2 type transport system ATP-binding protein</fullName>
    </submittedName>
</protein>
<keyword evidence="6" id="KW-0046">Antibiotic resistance</keyword>
<evidence type="ECO:0000256" key="1">
    <source>
        <dbReference type="ARBA" id="ARBA00004202"/>
    </source>
</evidence>
<dbReference type="InterPro" id="IPR003439">
    <property type="entry name" value="ABC_transporter-like_ATP-bd"/>
</dbReference>
<dbReference type="GO" id="GO:0005524">
    <property type="term" value="F:ATP binding"/>
    <property type="evidence" value="ECO:0007669"/>
    <property type="project" value="UniProtKB-KW"/>
</dbReference>
<dbReference type="Pfam" id="PF00005">
    <property type="entry name" value="ABC_tran"/>
    <property type="match status" value="1"/>
</dbReference>
<dbReference type="GO" id="GO:0005886">
    <property type="term" value="C:plasma membrane"/>
    <property type="evidence" value="ECO:0007669"/>
    <property type="project" value="UniProtKB-SubCell"/>
</dbReference>
<dbReference type="PROSITE" id="PS50893">
    <property type="entry name" value="ABC_TRANSPORTER_2"/>
    <property type="match status" value="1"/>
</dbReference>
<dbReference type="OrthoDB" id="9804819at2"/>
<dbReference type="RefSeq" id="WP_089299778.1">
    <property type="nucleotide sequence ID" value="NZ_FZNW01000002.1"/>
</dbReference>
<keyword evidence="5 8" id="KW-0067">ATP-binding</keyword>
<comment type="similarity">
    <text evidence="2">Belongs to the ABC transporter superfamily.</text>
</comment>
<evidence type="ECO:0000313" key="8">
    <source>
        <dbReference type="EMBL" id="SNR32638.1"/>
    </source>
</evidence>
<evidence type="ECO:0000256" key="4">
    <source>
        <dbReference type="ARBA" id="ARBA00022741"/>
    </source>
</evidence>
<dbReference type="PROSITE" id="PS00211">
    <property type="entry name" value="ABC_TRANSPORTER_1"/>
    <property type="match status" value="1"/>
</dbReference>
<evidence type="ECO:0000256" key="2">
    <source>
        <dbReference type="ARBA" id="ARBA00005417"/>
    </source>
</evidence>
<name>A0A238VEP5_9PSEU</name>
<evidence type="ECO:0000259" key="7">
    <source>
        <dbReference type="PROSITE" id="PS50893"/>
    </source>
</evidence>
<dbReference type="PANTHER" id="PTHR42711">
    <property type="entry name" value="ABC TRANSPORTER ATP-BINDING PROTEIN"/>
    <property type="match status" value="1"/>
</dbReference>
<evidence type="ECO:0000256" key="5">
    <source>
        <dbReference type="ARBA" id="ARBA00022840"/>
    </source>
</evidence>
<feature type="domain" description="ABC transporter" evidence="7">
    <location>
        <begin position="11"/>
        <end position="239"/>
    </location>
</feature>
<organism evidence="8 9">
    <name type="scientific">Haloechinothrix alba</name>
    <dbReference type="NCBI Taxonomy" id="664784"/>
    <lineage>
        <taxon>Bacteria</taxon>
        <taxon>Bacillati</taxon>
        <taxon>Actinomycetota</taxon>
        <taxon>Actinomycetes</taxon>
        <taxon>Pseudonocardiales</taxon>
        <taxon>Pseudonocardiaceae</taxon>
        <taxon>Haloechinothrix</taxon>
    </lineage>
</organism>
<reference evidence="9" key="1">
    <citation type="submission" date="2017-06" db="EMBL/GenBank/DDBJ databases">
        <authorList>
            <person name="Varghese N."/>
            <person name="Submissions S."/>
        </authorList>
    </citation>
    <scope>NUCLEOTIDE SEQUENCE [LARGE SCALE GENOMIC DNA]</scope>
    <source>
        <strain evidence="9">DSM 45207</strain>
    </source>
</reference>
<dbReference type="PANTHER" id="PTHR42711:SF5">
    <property type="entry name" value="ABC TRANSPORTER ATP-BINDING PROTEIN NATA"/>
    <property type="match status" value="1"/>
</dbReference>
<evidence type="ECO:0000256" key="3">
    <source>
        <dbReference type="ARBA" id="ARBA00022448"/>
    </source>
</evidence>
<gene>
    <name evidence="8" type="ORF">SAMN06265360_102138</name>
</gene>
<proteinExistence type="inferred from homology"/>
<dbReference type="InterPro" id="IPR027417">
    <property type="entry name" value="P-loop_NTPase"/>
</dbReference>
<dbReference type="SUPFAM" id="SSF52540">
    <property type="entry name" value="P-loop containing nucleoside triphosphate hydrolases"/>
    <property type="match status" value="1"/>
</dbReference>
<dbReference type="Gene3D" id="3.40.50.300">
    <property type="entry name" value="P-loop containing nucleotide triphosphate hydrolases"/>
    <property type="match status" value="1"/>
</dbReference>
<comment type="subcellular location">
    <subcellularLocation>
        <location evidence="1">Cell membrane</location>
        <topology evidence="1">Peripheral membrane protein</topology>
    </subcellularLocation>
</comment>
<dbReference type="InterPro" id="IPR003593">
    <property type="entry name" value="AAA+_ATPase"/>
</dbReference>
<evidence type="ECO:0000256" key="6">
    <source>
        <dbReference type="ARBA" id="ARBA00023251"/>
    </source>
</evidence>